<protein>
    <submittedName>
        <fullName evidence="2">Uncharacterized protein</fullName>
    </submittedName>
</protein>
<proteinExistence type="predicted"/>
<evidence type="ECO:0000313" key="2">
    <source>
        <dbReference type="EMBL" id="GHH41550.1"/>
    </source>
</evidence>
<keyword evidence="3" id="KW-1185">Reference proteome</keyword>
<sequence length="109" mass="10984">MGDTVHGSQYKQTGSRSEMTVNNSSGASTADVNAAIAELRAFIEHLTRTGAVGPQGQVNDPAAVVAEVESNRSRLSALGKAVLGGAKDAVLAAVKDGVGLLIVALLGRA</sequence>
<gene>
    <name evidence="2" type="ORF">GCM10017774_36350</name>
</gene>
<dbReference type="Proteomes" id="UP000605568">
    <property type="component" value="Unassembled WGS sequence"/>
</dbReference>
<comment type="caution">
    <text evidence="2">The sequence shown here is derived from an EMBL/GenBank/DDBJ whole genome shotgun (WGS) entry which is preliminary data.</text>
</comment>
<accession>A0ABQ3MEX0</accession>
<dbReference type="RefSeq" id="WP_191299134.1">
    <property type="nucleotide sequence ID" value="NZ_BNAR01000005.1"/>
</dbReference>
<evidence type="ECO:0000313" key="3">
    <source>
        <dbReference type="Proteomes" id="UP000605568"/>
    </source>
</evidence>
<evidence type="ECO:0000256" key="1">
    <source>
        <dbReference type="SAM" id="MobiDB-lite"/>
    </source>
</evidence>
<reference evidence="3" key="1">
    <citation type="journal article" date="2019" name="Int. J. Syst. Evol. Microbiol.">
        <title>The Global Catalogue of Microorganisms (GCM) 10K type strain sequencing project: providing services to taxonomists for standard genome sequencing and annotation.</title>
        <authorList>
            <consortium name="The Broad Institute Genomics Platform"/>
            <consortium name="The Broad Institute Genome Sequencing Center for Infectious Disease"/>
            <person name="Wu L."/>
            <person name="Ma J."/>
        </authorList>
    </citation>
    <scope>NUCLEOTIDE SEQUENCE [LARGE SCALE GENOMIC DNA]</scope>
    <source>
        <strain evidence="3">CGMCC 4.7367</strain>
    </source>
</reference>
<feature type="region of interest" description="Disordered" evidence="1">
    <location>
        <begin position="1"/>
        <end position="26"/>
    </location>
</feature>
<organism evidence="2 3">
    <name type="scientific">Lentzea cavernae</name>
    <dbReference type="NCBI Taxonomy" id="2020703"/>
    <lineage>
        <taxon>Bacteria</taxon>
        <taxon>Bacillati</taxon>
        <taxon>Actinomycetota</taxon>
        <taxon>Actinomycetes</taxon>
        <taxon>Pseudonocardiales</taxon>
        <taxon>Pseudonocardiaceae</taxon>
        <taxon>Lentzea</taxon>
    </lineage>
</organism>
<name>A0ABQ3MEX0_9PSEU</name>
<dbReference type="EMBL" id="BNAR01000005">
    <property type="protein sequence ID" value="GHH41550.1"/>
    <property type="molecule type" value="Genomic_DNA"/>
</dbReference>